<dbReference type="GO" id="GO:0031267">
    <property type="term" value="F:small GTPase binding"/>
    <property type="evidence" value="ECO:0007669"/>
    <property type="project" value="TreeGrafter"/>
</dbReference>
<feature type="compositionally biased region" description="Low complexity" evidence="8">
    <location>
        <begin position="1844"/>
        <end position="1856"/>
    </location>
</feature>
<dbReference type="InterPro" id="IPR043161">
    <property type="entry name" value="DOCK_C_lobe_A"/>
</dbReference>
<dbReference type="Pfam" id="PF20421">
    <property type="entry name" value="DHR-2_Lobe_C"/>
    <property type="match status" value="1"/>
</dbReference>
<evidence type="ECO:0000259" key="10">
    <source>
        <dbReference type="PROSITE" id="PS51650"/>
    </source>
</evidence>
<organism evidence="12 13">
    <name type="scientific">Frankliniella occidentalis</name>
    <name type="common">Western flower thrips</name>
    <name type="synonym">Euthrips occidentalis</name>
    <dbReference type="NCBI Taxonomy" id="133901"/>
    <lineage>
        <taxon>Eukaryota</taxon>
        <taxon>Metazoa</taxon>
        <taxon>Ecdysozoa</taxon>
        <taxon>Arthropoda</taxon>
        <taxon>Hexapoda</taxon>
        <taxon>Insecta</taxon>
        <taxon>Pterygota</taxon>
        <taxon>Neoptera</taxon>
        <taxon>Paraneoptera</taxon>
        <taxon>Thysanoptera</taxon>
        <taxon>Terebrantia</taxon>
        <taxon>Thripoidea</taxon>
        <taxon>Thripidae</taxon>
        <taxon>Frankliniella</taxon>
    </lineage>
</organism>
<protein>
    <submittedName>
        <fullName evidence="13">Dedicator of cytokinesis protein 1 isoform X1</fullName>
    </submittedName>
</protein>
<feature type="compositionally biased region" description="Polar residues" evidence="8">
    <location>
        <begin position="1911"/>
        <end position="1924"/>
    </location>
</feature>
<evidence type="ECO:0000256" key="2">
    <source>
        <dbReference type="ARBA" id="ARBA00022443"/>
    </source>
</evidence>
<evidence type="ECO:0000259" key="9">
    <source>
        <dbReference type="PROSITE" id="PS50002"/>
    </source>
</evidence>
<dbReference type="Gene3D" id="1.25.40.410">
    <property type="match status" value="1"/>
</dbReference>
<feature type="domain" description="C2 DOCK-type" evidence="10">
    <location>
        <begin position="429"/>
        <end position="608"/>
    </location>
</feature>
<evidence type="ECO:0000313" key="12">
    <source>
        <dbReference type="Proteomes" id="UP000504606"/>
    </source>
</evidence>
<feature type="region of interest" description="Disordered" evidence="8">
    <location>
        <begin position="1673"/>
        <end position="1722"/>
    </location>
</feature>
<feature type="compositionally biased region" description="Basic residues" evidence="8">
    <location>
        <begin position="1820"/>
        <end position="1834"/>
    </location>
</feature>
<feature type="compositionally biased region" description="Polar residues" evidence="8">
    <location>
        <begin position="1685"/>
        <end position="1722"/>
    </location>
</feature>
<dbReference type="SUPFAM" id="SSF48371">
    <property type="entry name" value="ARM repeat"/>
    <property type="match status" value="1"/>
</dbReference>
<dbReference type="Pfam" id="PF20422">
    <property type="entry name" value="DHR-2_Lobe_B"/>
    <property type="match status" value="1"/>
</dbReference>
<comment type="subcellular location">
    <subcellularLocation>
        <location evidence="1">Cytoplasm</location>
    </subcellularLocation>
</comment>
<dbReference type="InterPro" id="IPR026791">
    <property type="entry name" value="DOCK"/>
</dbReference>
<keyword evidence="4" id="KW-0597">Phosphoprotein</keyword>
<evidence type="ECO:0000256" key="7">
    <source>
        <dbReference type="PROSITE-ProRule" id="PRU00983"/>
    </source>
</evidence>
<feature type="compositionally biased region" description="Low complexity" evidence="8">
    <location>
        <begin position="1925"/>
        <end position="1942"/>
    </location>
</feature>
<feature type="compositionally biased region" description="Low complexity" evidence="8">
    <location>
        <begin position="1761"/>
        <end position="1782"/>
    </location>
</feature>
<keyword evidence="3" id="KW-0963">Cytoplasm</keyword>
<evidence type="ECO:0000313" key="13">
    <source>
        <dbReference type="RefSeq" id="XP_026272520.1"/>
    </source>
</evidence>
<dbReference type="InterPro" id="IPR042455">
    <property type="entry name" value="DOCK_N_sub1"/>
</dbReference>
<dbReference type="GO" id="GO:0005085">
    <property type="term" value="F:guanyl-nucleotide exchange factor activity"/>
    <property type="evidence" value="ECO:0007669"/>
    <property type="project" value="UniProtKB-KW"/>
</dbReference>
<dbReference type="RefSeq" id="XP_026272520.1">
    <property type="nucleotide sequence ID" value="XM_026416735.2"/>
</dbReference>
<comment type="similarity">
    <text evidence="7">Belongs to the DOCK family.</text>
</comment>
<evidence type="ECO:0000256" key="6">
    <source>
        <dbReference type="PROSITE-ProRule" id="PRU00192"/>
    </source>
</evidence>
<keyword evidence="12" id="KW-1185">Reference proteome</keyword>
<dbReference type="InterPro" id="IPR016024">
    <property type="entry name" value="ARM-type_fold"/>
</dbReference>
<feature type="compositionally biased region" description="Basic and acidic residues" evidence="8">
    <location>
        <begin position="1673"/>
        <end position="1682"/>
    </location>
</feature>
<dbReference type="GO" id="GO:0007264">
    <property type="term" value="P:small GTPase-mediated signal transduction"/>
    <property type="evidence" value="ECO:0007669"/>
    <property type="project" value="InterPro"/>
</dbReference>
<dbReference type="CTD" id="42817"/>
<dbReference type="InterPro" id="IPR035892">
    <property type="entry name" value="C2_domain_sf"/>
</dbReference>
<dbReference type="Pfam" id="PF16172">
    <property type="entry name" value="DOCK_N"/>
    <property type="match status" value="1"/>
</dbReference>
<dbReference type="InterPro" id="IPR043162">
    <property type="entry name" value="DOCK_C_lobe_C"/>
</dbReference>
<dbReference type="InterPro" id="IPR046773">
    <property type="entry name" value="DOCKER_Lobe_C"/>
</dbReference>
<evidence type="ECO:0000256" key="3">
    <source>
        <dbReference type="ARBA" id="ARBA00022490"/>
    </source>
</evidence>
<dbReference type="KEGG" id="foc:113202488"/>
<dbReference type="CDD" id="cd11697">
    <property type="entry name" value="DHR2_DOCK_A"/>
    <property type="match status" value="1"/>
</dbReference>
<dbReference type="Pfam" id="PF23554">
    <property type="entry name" value="TPR_DOCK"/>
    <property type="match status" value="1"/>
</dbReference>
<dbReference type="Proteomes" id="UP000504606">
    <property type="component" value="Unplaced"/>
</dbReference>
<dbReference type="FunFam" id="1.25.40.410:FF:000003">
    <property type="entry name" value="Dedicator of cytokinesis protein 4"/>
    <property type="match status" value="1"/>
</dbReference>
<dbReference type="PANTHER" id="PTHR45653">
    <property type="entry name" value="DEDICATOR OF CYTOKINESIS"/>
    <property type="match status" value="1"/>
</dbReference>
<dbReference type="PANTHER" id="PTHR45653:SF10">
    <property type="entry name" value="MYOBLAST CITY, ISOFORM B"/>
    <property type="match status" value="1"/>
</dbReference>
<reference evidence="13" key="1">
    <citation type="submission" date="2025-08" db="UniProtKB">
        <authorList>
            <consortium name="RefSeq"/>
        </authorList>
    </citation>
    <scope>IDENTIFICATION</scope>
    <source>
        <tissue evidence="13">Whole organism</tissue>
    </source>
</reference>
<dbReference type="InterPro" id="IPR027007">
    <property type="entry name" value="C2_DOCK-type_domain"/>
</dbReference>
<dbReference type="OrthoDB" id="18896at2759"/>
<feature type="compositionally biased region" description="Basic and acidic residues" evidence="8">
    <location>
        <begin position="1802"/>
        <end position="1819"/>
    </location>
</feature>
<keyword evidence="2 6" id="KW-0728">SH3 domain</keyword>
<evidence type="ECO:0000256" key="5">
    <source>
        <dbReference type="ARBA" id="ARBA00022658"/>
    </source>
</evidence>
<dbReference type="Gene3D" id="1.20.1270.350">
    <property type="entry name" value="Dedicator of cytokinesis N-terminal subdomain"/>
    <property type="match status" value="1"/>
</dbReference>
<feature type="compositionally biased region" description="Polar residues" evidence="8">
    <location>
        <begin position="1749"/>
        <end position="1760"/>
    </location>
</feature>
<dbReference type="GeneID" id="113202488"/>
<feature type="region of interest" description="Disordered" evidence="8">
    <location>
        <begin position="1749"/>
        <end position="1864"/>
    </location>
</feature>
<dbReference type="Gene3D" id="2.60.40.150">
    <property type="entry name" value="C2 domain"/>
    <property type="match status" value="1"/>
</dbReference>
<dbReference type="InterPro" id="IPR046769">
    <property type="entry name" value="DOCKER_Lobe_A"/>
</dbReference>
<dbReference type="InterPro" id="IPR027357">
    <property type="entry name" value="DOCKER_dom"/>
</dbReference>
<feature type="compositionally biased region" description="Basic and acidic residues" evidence="8">
    <location>
        <begin position="1898"/>
        <end position="1908"/>
    </location>
</feature>
<dbReference type="PROSITE" id="PS51650">
    <property type="entry name" value="C2_DOCK"/>
    <property type="match status" value="1"/>
</dbReference>
<sequence length="2044" mass="232620">MTKWKPVRERDRYGIAIHNFSQQLPYRISLNVGEAVHLLEQNGDWYFGCSTKNRAVRGIFPKAYIYVCESILDKTGMSEFPVLKQPQVVQEMTSVLREWGSIWKWLYVTHSDQFKPMERRMIDLIRCRSKILSGTLPVDELRQIKKEVTSMIDVGNKVLSLDMVVRDDQGNILNPEVTSTLELFHHHELATDRIRKATSGSLKKAPKVATHFSYTLFVSLRNFICKVSEDTELLMALYDAKDGKVFTENYVVRWNKDSLMKDVDQLHNLRVLFTDLGSRDLQRDKVYLVVYVVRLGAMDPRETEQKNRKSVASNLVGDAIILRRPYGVAAIDITLFLSGRIETDEEAHHFVPLLLCGDRDNLEGTLKRILTLKELTQREHKGQGLSASLKVLRGDLKQAREENPHLVLGSVAIARKMGFPEVILPGDVRNDLYLTLQNGEFSKGSKSADKNVEVTVCVCKDNGQVLENVILMGGGVSLQKEYHSVIYYHEDKPRWNETFKVAIPIDDFKVSHLLFTFKHRSSNEAKDRAEKPFALSYVPLMQKNGTTLHDTQHELLVYKIDHKKYDESIIGHLKLPATRNELGDGLKPSFSGLSLSSKDCFLINTNVCSTKLTQNVDLLGLLKWSSKPEALKDSLQALMKVDGEEVVKFLQDVLDALFDILMQNSDSDLYDNMVFECLLYIIGLVSDRKYQHFQPVLDLYIQESFCATLAYNKLLVVLRYHVENANSTDVRDKELLLKTMKSLQYCIKFVVRSRSLFSQMNEMKGQQQFEVSLQQFLRSVIAMMSHNTDHTLLAQGACLKYLPSSIPDILTVFNARQLSCHLLELIAAVPSGRLTKQKMMTIDDIVHSQLFKMPECRSVLLPGFTVRIKELLESREEGRLGFDYRQKSKSVAKIAKVLGASKYKLHEHHGYAEEVELCVKILSDIMNLLFFADVGPTILDVTEVMLTTLRTVIQTTIAMDRESPLVGNLVAVMLAIFRQMTAHHFEHYISHFATNTDLLDFLMEILLVFKDLVSRPVFPPDWSEMIMLQNNVILKALRFFSHTIRDHFFQPFEHQAWNNFFHCAIAFLTQPALQLDNFSCNKRARIVSRYRDMRRETGFEIRSMWFNLGQAKIQFVPGLVGPFLEMTLIPEAELRKATIPIFFDMMQCEFYSSRHPGESFSDTKRDSSHIKAHFSEFENEMIAKLDTLVEGGRGDEHYKELFHNIMMQLCQSHSTMREQGTRFVTTVTRLMERLLEYRCVINDENKENRMSCTVNLLDFYSEINRKEMYIRYVNKLCDLHLECDNFTEAAHTLRLHSQLLQWSDASLPPLLRSPRHLNCHTHRQLKEALYYDIAKYFDKGKMWEMALAVCKELEKQYEEEVMDYTQLSELLRRRARFYDCIMKQVRPEPEYFRVAYYGRGFPAFLQNKVFVYRGKEYERLTDFCNRTLNQLPNAELMSKLTPPGEDITESMQQFVQINKVEPVMGERQQRLTGRPINDQILRYHRVNNVQKFRFSRPFQRRDPLLPADDGDTNEFASLWLERTVLVTSYPLPGILRWFPVTSSETYDISPLRNAIETMEAANKSLQELIVAHHNDPSLPVNPLSLKLNGILDAAVMGGITNYEKAFFIPDYSAAHPEESKQLAKLKDLIASQVPLLEVGVQLHRQRAPPSLGPFQQRLEQCFRDMQTQVEAKHGKKTCDLKLDNPQWTAPRPSSTSSSGFGEENFSNRASEGSLSTPESQSINNRIRVSSLTRSQVATLKSLASFNFSTNIGSSGTLGRQNSNSSPNNRNNSSLSGSPSSSSVKFGRSASLSTDLSDPPANLDKENERDRDARKSEGKRSRLSRKAVSLRHASRKSKDARRDSNTSSGGTISNGNSQWYTSESAPASSHFLPNALIPAITSVGPVYELRQELTPQRPLRSEVEREKRLSLSRPTSGQFPPSVTPSIGGQSGSHSGTSSNRDSIGTTSEDDGAPPPLPMKVRDVDTSLDVSVSQSIDTDADAEADYCNLFASPDHVRSVPSTPSLRAKVLPPTPQEETQPSIPSFNVGDEVSDMTSGPEPPDPDP</sequence>
<dbReference type="InterPro" id="IPR056372">
    <property type="entry name" value="TPR_DOCK"/>
</dbReference>
<dbReference type="Pfam" id="PF14429">
    <property type="entry name" value="DOCK-C2"/>
    <property type="match status" value="1"/>
</dbReference>
<dbReference type="GO" id="GO:0005886">
    <property type="term" value="C:plasma membrane"/>
    <property type="evidence" value="ECO:0007669"/>
    <property type="project" value="TreeGrafter"/>
</dbReference>
<dbReference type="CDD" id="cd11872">
    <property type="entry name" value="SH3_DOCK_AB"/>
    <property type="match status" value="1"/>
</dbReference>
<gene>
    <name evidence="13" type="primary">LOC113202488</name>
</gene>
<dbReference type="InterPro" id="IPR001452">
    <property type="entry name" value="SH3_domain"/>
</dbReference>
<feature type="domain" description="DOCKER" evidence="11">
    <location>
        <begin position="1260"/>
        <end position="1678"/>
    </location>
</feature>
<dbReference type="GO" id="GO:0016477">
    <property type="term" value="P:cell migration"/>
    <property type="evidence" value="ECO:0007669"/>
    <property type="project" value="TreeGrafter"/>
</dbReference>
<accession>A0A6J1RZY5</accession>
<dbReference type="InterPro" id="IPR036028">
    <property type="entry name" value="SH3-like_dom_sf"/>
</dbReference>
<dbReference type="Pfam" id="PF06920">
    <property type="entry name" value="DHR-2_Lobe_A"/>
    <property type="match status" value="1"/>
</dbReference>
<dbReference type="FunFam" id="1.20.58.740:FF:000004">
    <property type="entry name" value="Dedicator of cytokinesis protein 1"/>
    <property type="match status" value="1"/>
</dbReference>
<feature type="compositionally biased region" description="Polar residues" evidence="8">
    <location>
        <begin position="2014"/>
        <end position="2023"/>
    </location>
</feature>
<dbReference type="Gene3D" id="2.30.30.40">
    <property type="entry name" value="SH3 Domains"/>
    <property type="match status" value="1"/>
</dbReference>
<evidence type="ECO:0000259" key="11">
    <source>
        <dbReference type="PROSITE" id="PS51651"/>
    </source>
</evidence>
<name>A0A6J1RZY5_FRAOC</name>
<dbReference type="InterPro" id="IPR032376">
    <property type="entry name" value="DOCK_N"/>
</dbReference>
<dbReference type="SUPFAM" id="SSF50044">
    <property type="entry name" value="SH3-domain"/>
    <property type="match status" value="1"/>
</dbReference>
<evidence type="ECO:0000256" key="1">
    <source>
        <dbReference type="ARBA" id="ARBA00004496"/>
    </source>
</evidence>
<feature type="region of interest" description="Disordered" evidence="8">
    <location>
        <begin position="1991"/>
        <end position="2044"/>
    </location>
</feature>
<dbReference type="Gene3D" id="1.20.58.740">
    <property type="match status" value="1"/>
</dbReference>
<dbReference type="GO" id="GO:0007520">
    <property type="term" value="P:myoblast fusion"/>
    <property type="evidence" value="ECO:0007669"/>
    <property type="project" value="TreeGrafter"/>
</dbReference>
<proteinExistence type="inferred from homology"/>
<evidence type="ECO:0000256" key="4">
    <source>
        <dbReference type="ARBA" id="ARBA00022553"/>
    </source>
</evidence>
<feature type="domain" description="SH3" evidence="9">
    <location>
        <begin position="9"/>
        <end position="70"/>
    </location>
</feature>
<dbReference type="InterPro" id="IPR046770">
    <property type="entry name" value="DOCKER_Lobe_B"/>
</dbReference>
<keyword evidence="5" id="KW-0344">Guanine-nucleotide releasing factor</keyword>
<dbReference type="GO" id="GO:0005737">
    <property type="term" value="C:cytoplasm"/>
    <property type="evidence" value="ECO:0007669"/>
    <property type="project" value="UniProtKB-SubCell"/>
</dbReference>
<dbReference type="SMART" id="SM00326">
    <property type="entry name" value="SH3"/>
    <property type="match status" value="1"/>
</dbReference>
<feature type="region of interest" description="Disordered" evidence="8">
    <location>
        <begin position="1895"/>
        <end position="1961"/>
    </location>
</feature>
<evidence type="ECO:0000256" key="8">
    <source>
        <dbReference type="SAM" id="MobiDB-lite"/>
    </source>
</evidence>
<dbReference type="PROSITE" id="PS51651">
    <property type="entry name" value="DOCKER"/>
    <property type="match status" value="1"/>
</dbReference>
<dbReference type="PROSITE" id="PS50002">
    <property type="entry name" value="SH3"/>
    <property type="match status" value="1"/>
</dbReference>